<keyword evidence="11" id="KW-1185">Reference proteome</keyword>
<dbReference type="AlphaFoldDB" id="A0A8K0DPX1"/>
<dbReference type="FunFam" id="3.40.50.300:FF:000983">
    <property type="entry name" value="Rho family GTPase"/>
    <property type="match status" value="1"/>
</dbReference>
<evidence type="ECO:0000256" key="3">
    <source>
        <dbReference type="ARBA" id="ARBA00022475"/>
    </source>
</evidence>
<dbReference type="InterPro" id="IPR005225">
    <property type="entry name" value="Small_GTP-bd"/>
</dbReference>
<evidence type="ECO:0000313" key="10">
    <source>
        <dbReference type="EMBL" id="KAF2904315.1"/>
    </source>
</evidence>
<comment type="subcellular location">
    <subcellularLocation>
        <location evidence="1">Cell membrane</location>
        <topology evidence="1">Lipid-anchor</topology>
        <orientation evidence="1">Cytoplasmic side</orientation>
    </subcellularLocation>
</comment>
<dbReference type="SMART" id="SM00174">
    <property type="entry name" value="RHO"/>
    <property type="match status" value="1"/>
</dbReference>
<dbReference type="SMART" id="SM00173">
    <property type="entry name" value="RAS"/>
    <property type="match status" value="1"/>
</dbReference>
<keyword evidence="9" id="KW-0636">Prenylation</keyword>
<dbReference type="GO" id="GO:0035099">
    <property type="term" value="P:hemocyte migration"/>
    <property type="evidence" value="ECO:0007669"/>
    <property type="project" value="UniProtKB-ARBA"/>
</dbReference>
<dbReference type="Pfam" id="PF00071">
    <property type="entry name" value="Ras"/>
    <property type="match status" value="1"/>
</dbReference>
<evidence type="ECO:0000256" key="6">
    <source>
        <dbReference type="ARBA" id="ARBA00023134"/>
    </source>
</evidence>
<comment type="similarity">
    <text evidence="2">Belongs to the small GTPase superfamily. Rho family.</text>
</comment>
<evidence type="ECO:0000256" key="1">
    <source>
        <dbReference type="ARBA" id="ARBA00004342"/>
    </source>
</evidence>
<evidence type="ECO:0000256" key="4">
    <source>
        <dbReference type="ARBA" id="ARBA00022481"/>
    </source>
</evidence>
<dbReference type="GO" id="GO:0005525">
    <property type="term" value="F:GTP binding"/>
    <property type="evidence" value="ECO:0007669"/>
    <property type="project" value="UniProtKB-KW"/>
</dbReference>
<reference evidence="10" key="1">
    <citation type="submission" date="2019-08" db="EMBL/GenBank/DDBJ databases">
        <title>The genome of the North American firefly Photinus pyralis.</title>
        <authorList>
            <consortium name="Photinus pyralis genome working group"/>
            <person name="Fallon T.R."/>
            <person name="Sander Lower S.E."/>
            <person name="Weng J.-K."/>
        </authorList>
    </citation>
    <scope>NUCLEOTIDE SEQUENCE</scope>
    <source>
        <strain evidence="10">TRF0915ILg1</strain>
        <tissue evidence="10">Whole body</tissue>
    </source>
</reference>
<dbReference type="PROSITE" id="PS51419">
    <property type="entry name" value="RAB"/>
    <property type="match status" value="1"/>
</dbReference>
<dbReference type="GO" id="GO:0035006">
    <property type="term" value="P:melanization defense response"/>
    <property type="evidence" value="ECO:0007669"/>
    <property type="project" value="UniProtKB-ARBA"/>
</dbReference>
<dbReference type="InterPro" id="IPR027417">
    <property type="entry name" value="P-loop_NTPase"/>
</dbReference>
<dbReference type="PROSITE" id="PS51421">
    <property type="entry name" value="RAS"/>
    <property type="match status" value="1"/>
</dbReference>
<dbReference type="SUPFAM" id="SSF52540">
    <property type="entry name" value="P-loop containing nucleoside triphosphate hydrolases"/>
    <property type="match status" value="1"/>
</dbReference>
<evidence type="ECO:0000256" key="2">
    <source>
        <dbReference type="ARBA" id="ARBA00010142"/>
    </source>
</evidence>
<dbReference type="EMBL" id="VTPC01000797">
    <property type="protein sequence ID" value="KAF2904315.1"/>
    <property type="molecule type" value="Genomic_DNA"/>
</dbReference>
<dbReference type="NCBIfam" id="TIGR00231">
    <property type="entry name" value="small_GTP"/>
    <property type="match status" value="1"/>
</dbReference>
<keyword evidence="4" id="KW-0488">Methylation</keyword>
<dbReference type="PANTHER" id="PTHR24072">
    <property type="entry name" value="RHO FAMILY GTPASE"/>
    <property type="match status" value="1"/>
</dbReference>
<keyword evidence="6" id="KW-0342">GTP-binding</keyword>
<dbReference type="CDD" id="cd00157">
    <property type="entry name" value="Rho"/>
    <property type="match status" value="1"/>
</dbReference>
<proteinExistence type="inferred from homology"/>
<comment type="caution">
    <text evidence="10">The sequence shown here is derived from an EMBL/GenBank/DDBJ whole genome shotgun (WGS) entry which is preliminary data.</text>
</comment>
<dbReference type="OrthoDB" id="8830751at2759"/>
<name>A0A8K0DPX1_IGNLU</name>
<dbReference type="InterPro" id="IPR003578">
    <property type="entry name" value="Small_GTPase_Rho"/>
</dbReference>
<dbReference type="Gene3D" id="3.40.50.300">
    <property type="entry name" value="P-loop containing nucleotide triphosphate hydrolases"/>
    <property type="match status" value="1"/>
</dbReference>
<keyword evidence="5" id="KW-0547">Nucleotide-binding</keyword>
<dbReference type="SMART" id="SM00175">
    <property type="entry name" value="RAB"/>
    <property type="match status" value="1"/>
</dbReference>
<dbReference type="GO" id="GO:0007264">
    <property type="term" value="P:small GTPase-mediated signal transduction"/>
    <property type="evidence" value="ECO:0007669"/>
    <property type="project" value="InterPro"/>
</dbReference>
<accession>A0A8K0DPX1</accession>
<dbReference type="GO" id="GO:0005886">
    <property type="term" value="C:plasma membrane"/>
    <property type="evidence" value="ECO:0007669"/>
    <property type="project" value="UniProtKB-SubCell"/>
</dbReference>
<keyword evidence="7" id="KW-0472">Membrane</keyword>
<dbReference type="PRINTS" id="PR00449">
    <property type="entry name" value="RASTRNSFRMNG"/>
</dbReference>
<keyword evidence="3" id="KW-1003">Cell membrane</keyword>
<evidence type="ECO:0000256" key="9">
    <source>
        <dbReference type="ARBA" id="ARBA00023289"/>
    </source>
</evidence>
<evidence type="ECO:0000313" key="11">
    <source>
        <dbReference type="Proteomes" id="UP000801492"/>
    </source>
</evidence>
<dbReference type="GO" id="GO:0003924">
    <property type="term" value="F:GTPase activity"/>
    <property type="evidence" value="ECO:0007669"/>
    <property type="project" value="InterPro"/>
</dbReference>
<dbReference type="GO" id="GO:0001667">
    <property type="term" value="P:ameboidal-type cell migration"/>
    <property type="evidence" value="ECO:0007669"/>
    <property type="project" value="UniProtKB-ARBA"/>
</dbReference>
<dbReference type="InterPro" id="IPR001806">
    <property type="entry name" value="Small_GTPase"/>
</dbReference>
<gene>
    <name evidence="10" type="ORF">ILUMI_01864</name>
</gene>
<dbReference type="Proteomes" id="UP000801492">
    <property type="component" value="Unassembled WGS sequence"/>
</dbReference>
<dbReference type="GO" id="GO:0003006">
    <property type="term" value="P:developmental process involved in reproduction"/>
    <property type="evidence" value="ECO:0007669"/>
    <property type="project" value="UniProtKB-ARBA"/>
</dbReference>
<sequence length="185" mass="21379">MEEQERPLIKVTLVGDHTGKTHLLNAYVFDKLPDYSFSLFEHYKKTIKVDNQEYQLELHDTPGQEDYAKIRPLTYPNTKCFIICFSLSEKSSYKNVLHVWAPELKRHMPDIPIVLVATKVDLRGDPKQETITKAEGKKLQRQIKAESYVECSATKRINLQEVFKEAVRCTARKKTSKDSKSCTLS</sequence>
<organism evidence="10 11">
    <name type="scientific">Ignelater luminosus</name>
    <name type="common">Cucubano</name>
    <name type="synonym">Pyrophorus luminosus</name>
    <dbReference type="NCBI Taxonomy" id="2038154"/>
    <lineage>
        <taxon>Eukaryota</taxon>
        <taxon>Metazoa</taxon>
        <taxon>Ecdysozoa</taxon>
        <taxon>Arthropoda</taxon>
        <taxon>Hexapoda</taxon>
        <taxon>Insecta</taxon>
        <taxon>Pterygota</taxon>
        <taxon>Neoptera</taxon>
        <taxon>Endopterygota</taxon>
        <taxon>Coleoptera</taxon>
        <taxon>Polyphaga</taxon>
        <taxon>Elateriformia</taxon>
        <taxon>Elateroidea</taxon>
        <taxon>Elateridae</taxon>
        <taxon>Agrypninae</taxon>
        <taxon>Pyrophorini</taxon>
        <taxon>Ignelater</taxon>
    </lineage>
</organism>
<evidence type="ECO:0000256" key="7">
    <source>
        <dbReference type="ARBA" id="ARBA00023136"/>
    </source>
</evidence>
<evidence type="ECO:0000256" key="5">
    <source>
        <dbReference type="ARBA" id="ARBA00022741"/>
    </source>
</evidence>
<evidence type="ECO:0000256" key="8">
    <source>
        <dbReference type="ARBA" id="ARBA00023288"/>
    </source>
</evidence>
<keyword evidence="8" id="KW-0449">Lipoprotein</keyword>
<dbReference type="PROSITE" id="PS51420">
    <property type="entry name" value="RHO"/>
    <property type="match status" value="1"/>
</dbReference>
<protein>
    <submittedName>
        <fullName evidence="10">Uncharacterized protein</fullName>
    </submittedName>
</protein>
<dbReference type="GO" id="GO:0022412">
    <property type="term" value="P:cellular process involved in reproduction in multicellular organism"/>
    <property type="evidence" value="ECO:0007669"/>
    <property type="project" value="UniProtKB-ARBA"/>
</dbReference>